<dbReference type="InterPro" id="IPR029454">
    <property type="entry name" value="ODR-4-like"/>
</dbReference>
<dbReference type="OMA" id="RRVNIQW"/>
<dbReference type="GO" id="GO:0016020">
    <property type="term" value="C:membrane"/>
    <property type="evidence" value="ECO:0007669"/>
    <property type="project" value="UniProtKB-SubCell"/>
</dbReference>
<feature type="region of interest" description="Disordered" evidence="6">
    <location>
        <begin position="401"/>
        <end position="438"/>
    </location>
</feature>
<comment type="subcellular location">
    <subcellularLocation>
        <location evidence="1">Membrane</location>
    </subcellularLocation>
</comment>
<dbReference type="AlphaFoldDB" id="D3BHH9"/>
<keyword evidence="5 7" id="KW-0472">Membrane</keyword>
<sequence>MATTIYQFDQLISKSLESLVDQSLNLIDIGLLIGQQQNETKATFLSMISTPKPFDNQNVEYKTTKDIDDVWVAEHSRLVSKMLYGGINITGICLSVPSINVVNDANLAQILKSIRTTLIQERSYLTNIIKTLYVLIYIRSTKQYILKSISSASTDNKFKQITDIKFTQPTQDFLYLSLNTTLNIKMKLNSSKQFNVEMFNEMKQLIEKNLYSQLKKSIVFTVDNQYCPMDSTGSTVKLSEFANGKSPIVVVDALMSGTDIVLGRDSAVTLHFGNGVQQYRAYALKSESITNTLEYLLHDIINSLESRVELLIDNNDVDQSNMSKSTEITLPRRASVQWINNNIELCDYLYDAEGYYDFQQRIQELTNLEFSHQSESTQNQNNNSSSLPSWIKSIEKNNSLSKSNKTVSSLPPTTTTKSTTSTTSTKNPTTSTTTATTLTNKQQTKSNSNIQYLAIAVIIFIIALAYQLNKSDV</sequence>
<accession>D3BHH9</accession>
<name>D3BHH9_HETP5</name>
<evidence type="ECO:0000256" key="2">
    <source>
        <dbReference type="ARBA" id="ARBA00010131"/>
    </source>
</evidence>
<gene>
    <name evidence="8" type="ORF">PPL_07981</name>
</gene>
<dbReference type="RefSeq" id="XP_020431278.1">
    <property type="nucleotide sequence ID" value="XM_020578814.1"/>
</dbReference>
<dbReference type="GO" id="GO:0012505">
    <property type="term" value="C:endomembrane system"/>
    <property type="evidence" value="ECO:0007669"/>
    <property type="project" value="TreeGrafter"/>
</dbReference>
<proteinExistence type="inferred from homology"/>
<dbReference type="Pfam" id="PF14778">
    <property type="entry name" value="ODR4-like"/>
    <property type="match status" value="1"/>
</dbReference>
<evidence type="ECO:0000256" key="4">
    <source>
        <dbReference type="ARBA" id="ARBA00022989"/>
    </source>
</evidence>
<dbReference type="GeneID" id="31363461"/>
<dbReference type="Proteomes" id="UP000001396">
    <property type="component" value="Unassembled WGS sequence"/>
</dbReference>
<dbReference type="PANTHER" id="PTHR33966">
    <property type="entry name" value="PROTEIN ODR-4 HOMOLOG"/>
    <property type="match status" value="1"/>
</dbReference>
<feature type="compositionally biased region" description="Low complexity" evidence="6">
    <location>
        <begin position="405"/>
        <end position="438"/>
    </location>
</feature>
<evidence type="ECO:0000256" key="5">
    <source>
        <dbReference type="ARBA" id="ARBA00023136"/>
    </source>
</evidence>
<evidence type="ECO:0000256" key="1">
    <source>
        <dbReference type="ARBA" id="ARBA00004370"/>
    </source>
</evidence>
<evidence type="ECO:0000256" key="3">
    <source>
        <dbReference type="ARBA" id="ARBA00022692"/>
    </source>
</evidence>
<keyword evidence="3 7" id="KW-0812">Transmembrane</keyword>
<organism evidence="8 9">
    <name type="scientific">Heterostelium pallidum (strain ATCC 26659 / Pp 5 / PN500)</name>
    <name type="common">Cellular slime mold</name>
    <name type="synonym">Polysphondylium pallidum</name>
    <dbReference type="NCBI Taxonomy" id="670386"/>
    <lineage>
        <taxon>Eukaryota</taxon>
        <taxon>Amoebozoa</taxon>
        <taxon>Evosea</taxon>
        <taxon>Eumycetozoa</taxon>
        <taxon>Dictyostelia</taxon>
        <taxon>Acytosteliales</taxon>
        <taxon>Acytosteliaceae</taxon>
        <taxon>Heterostelium</taxon>
    </lineage>
</organism>
<keyword evidence="4 7" id="KW-1133">Transmembrane helix</keyword>
<dbReference type="STRING" id="670386.D3BHH9"/>
<reference evidence="8 9" key="1">
    <citation type="journal article" date="2011" name="Genome Res.">
        <title>Phylogeny-wide analysis of social amoeba genomes highlights ancient origins for complex intercellular communication.</title>
        <authorList>
            <person name="Heidel A.J."/>
            <person name="Lawal H.M."/>
            <person name="Felder M."/>
            <person name="Schilde C."/>
            <person name="Helps N.R."/>
            <person name="Tunggal B."/>
            <person name="Rivero F."/>
            <person name="John U."/>
            <person name="Schleicher M."/>
            <person name="Eichinger L."/>
            <person name="Platzer M."/>
            <person name="Noegel A.A."/>
            <person name="Schaap P."/>
            <person name="Gloeckner G."/>
        </authorList>
    </citation>
    <scope>NUCLEOTIDE SEQUENCE [LARGE SCALE GENOMIC DNA]</scope>
    <source>
        <strain evidence="9">ATCC 26659 / Pp 5 / PN500</strain>
    </source>
</reference>
<dbReference type="FunCoup" id="D3BHH9">
    <property type="interactions" value="106"/>
</dbReference>
<dbReference type="InParanoid" id="D3BHH9"/>
<evidence type="ECO:0000256" key="7">
    <source>
        <dbReference type="SAM" id="Phobius"/>
    </source>
</evidence>
<dbReference type="EMBL" id="ADBJ01000036">
    <property type="protein sequence ID" value="EFA79156.1"/>
    <property type="molecule type" value="Genomic_DNA"/>
</dbReference>
<evidence type="ECO:0000256" key="6">
    <source>
        <dbReference type="SAM" id="MobiDB-lite"/>
    </source>
</evidence>
<keyword evidence="9" id="KW-1185">Reference proteome</keyword>
<evidence type="ECO:0000313" key="9">
    <source>
        <dbReference type="Proteomes" id="UP000001396"/>
    </source>
</evidence>
<comment type="caution">
    <text evidence="8">The sequence shown here is derived from an EMBL/GenBank/DDBJ whole genome shotgun (WGS) entry which is preliminary data.</text>
</comment>
<comment type="similarity">
    <text evidence="2">Belongs to the ODR-4 family.</text>
</comment>
<dbReference type="PANTHER" id="PTHR33966:SF1">
    <property type="entry name" value="PROTEIN ODR-4 HOMOLOG"/>
    <property type="match status" value="1"/>
</dbReference>
<feature type="transmembrane region" description="Helical" evidence="7">
    <location>
        <begin position="450"/>
        <end position="468"/>
    </location>
</feature>
<protein>
    <submittedName>
        <fullName evidence="8">Uncharacterized protein</fullName>
    </submittedName>
</protein>
<evidence type="ECO:0000313" key="8">
    <source>
        <dbReference type="EMBL" id="EFA79156.1"/>
    </source>
</evidence>
<dbReference type="GO" id="GO:0008104">
    <property type="term" value="P:intracellular protein localization"/>
    <property type="evidence" value="ECO:0007669"/>
    <property type="project" value="TreeGrafter"/>
</dbReference>